<keyword evidence="2" id="KW-1185">Reference proteome</keyword>
<feature type="compositionally biased region" description="Low complexity" evidence="1">
    <location>
        <begin position="141"/>
        <end position="158"/>
    </location>
</feature>
<feature type="region of interest" description="Disordered" evidence="1">
    <location>
        <begin position="103"/>
        <end position="205"/>
    </location>
</feature>
<dbReference type="RefSeq" id="XP_026094139.1">
    <property type="nucleotide sequence ID" value="XM_026238354.1"/>
</dbReference>
<protein>
    <submittedName>
        <fullName evidence="3">Uncharacterized protein LOC113066474</fullName>
    </submittedName>
</protein>
<feature type="compositionally biased region" description="Low complexity" evidence="1">
    <location>
        <begin position="183"/>
        <end position="196"/>
    </location>
</feature>
<dbReference type="OrthoDB" id="8938296at2759"/>
<reference evidence="3" key="1">
    <citation type="submission" date="2025-08" db="UniProtKB">
        <authorList>
            <consortium name="RefSeq"/>
        </authorList>
    </citation>
    <scope>IDENTIFICATION</scope>
    <source>
        <strain evidence="3">Wakin</strain>
        <tissue evidence="3">Muscle</tissue>
    </source>
</reference>
<dbReference type="KEGG" id="caua:113066474"/>
<evidence type="ECO:0000256" key="1">
    <source>
        <dbReference type="SAM" id="MobiDB-lite"/>
    </source>
</evidence>
<dbReference type="AlphaFoldDB" id="A0A6P6MC78"/>
<organism evidence="2 3">
    <name type="scientific">Carassius auratus</name>
    <name type="common">Goldfish</name>
    <dbReference type="NCBI Taxonomy" id="7957"/>
    <lineage>
        <taxon>Eukaryota</taxon>
        <taxon>Metazoa</taxon>
        <taxon>Chordata</taxon>
        <taxon>Craniata</taxon>
        <taxon>Vertebrata</taxon>
        <taxon>Euteleostomi</taxon>
        <taxon>Actinopterygii</taxon>
        <taxon>Neopterygii</taxon>
        <taxon>Teleostei</taxon>
        <taxon>Ostariophysi</taxon>
        <taxon>Cypriniformes</taxon>
        <taxon>Cyprinidae</taxon>
        <taxon>Cyprininae</taxon>
        <taxon>Carassius</taxon>
    </lineage>
</organism>
<evidence type="ECO:0000313" key="2">
    <source>
        <dbReference type="Proteomes" id="UP000515129"/>
    </source>
</evidence>
<proteinExistence type="predicted"/>
<dbReference type="GeneID" id="113066474"/>
<accession>A0A6P6MC78</accession>
<feature type="compositionally biased region" description="Polar residues" evidence="1">
    <location>
        <begin position="167"/>
        <end position="182"/>
    </location>
</feature>
<dbReference type="PANTHER" id="PTHR34153:SF2">
    <property type="entry name" value="SI:CH211-262H13.3-RELATED"/>
    <property type="match status" value="1"/>
</dbReference>
<sequence length="362" mass="40551">MAWVRAVWQEKKRQEEGTVPDTWVDPNNMLLYWPNVANATKYLKERRPPSDSWRKFPLVKEKMRSDYFKECDNCELTSSTEAEEGSLEVKRRKISKKFEDCLTDPSCDTDPQFEEEDNLGNRQLPNTNEELELPVAPRKVSNASSTSSVSSRGSSSGSPLPLEKQTSKAQAPVKTNSSQESRQSGSPVDQQSSSSKQDGKRSPYPMQEAKFQRKVMEMLVEIREDIRSLKNSVGGAEMHTVSTIPAQSSTVEELNVLDKSLNCLDEKLRLTDSLSKVGGIHLKDNVKRVMEKLMTNEVMARFNMKGGKGKLAFTKLNLYTVVSESVQKTSKETEAYIAAAIAFCLKYAPDRVGGGGRKKSCE</sequence>
<evidence type="ECO:0000313" key="3">
    <source>
        <dbReference type="RefSeq" id="XP_026094139.1"/>
    </source>
</evidence>
<gene>
    <name evidence="3" type="primary">LOC113066474</name>
</gene>
<dbReference type="PANTHER" id="PTHR34153">
    <property type="entry name" value="SI:CH211-262H13.3-RELATED-RELATED"/>
    <property type="match status" value="1"/>
</dbReference>
<name>A0A6P6MC78_CARAU</name>
<dbReference type="Proteomes" id="UP000515129">
    <property type="component" value="Chromosome 50"/>
</dbReference>